<dbReference type="EMBL" id="CP155447">
    <property type="protein sequence ID" value="XBH00806.1"/>
    <property type="molecule type" value="Genomic_DNA"/>
</dbReference>
<dbReference type="RefSeq" id="WP_406693483.1">
    <property type="nucleotide sequence ID" value="NZ_CP155447.1"/>
</dbReference>
<reference evidence="1" key="1">
    <citation type="submission" date="2024-05" db="EMBL/GenBank/DDBJ databases">
        <title>Planctomycetes of the genus Singulisphaera possess chitinolytic capabilities.</title>
        <authorList>
            <person name="Ivanova A."/>
        </authorList>
    </citation>
    <scope>NUCLEOTIDE SEQUENCE</scope>
    <source>
        <strain evidence="1">Ch08T</strain>
    </source>
</reference>
<name>A0AAU7C6L7_9BACT</name>
<dbReference type="AlphaFoldDB" id="A0AAU7C6L7"/>
<gene>
    <name evidence="1" type="ORF">V5E97_20850</name>
</gene>
<evidence type="ECO:0000313" key="1">
    <source>
        <dbReference type="EMBL" id="XBH00806.1"/>
    </source>
</evidence>
<proteinExistence type="predicted"/>
<accession>A0AAU7C6L7</accession>
<organism evidence="1">
    <name type="scientific">Singulisphaera sp. Ch08</name>
    <dbReference type="NCBI Taxonomy" id="3120278"/>
    <lineage>
        <taxon>Bacteria</taxon>
        <taxon>Pseudomonadati</taxon>
        <taxon>Planctomycetota</taxon>
        <taxon>Planctomycetia</taxon>
        <taxon>Isosphaerales</taxon>
        <taxon>Isosphaeraceae</taxon>
        <taxon>Singulisphaera</taxon>
    </lineage>
</organism>
<sequence>MSTVRHSPQFDCLEGRTLLSASKVSRSFLLTPIAANAPLAEHIHPHLSIVIKGQEQTIPANIGIVPTGALPIHTHSPDGTIHVESPQQMPFKLRDFFTIWGQPFSKKTILGHAAGRGEKITMAVDGRPSKLFGNLLLQDGQHIVIRLGR</sequence>
<protein>
    <submittedName>
        <fullName evidence="1">Uncharacterized protein</fullName>
    </submittedName>
</protein>